<reference evidence="4 5" key="1">
    <citation type="submission" date="2018-05" db="EMBL/GenBank/DDBJ databases">
        <authorList>
            <person name="Datahose"/>
        </authorList>
    </citation>
    <scope>NUCLEOTIDE SEQUENCE</scope>
</reference>
<dbReference type="GeneTree" id="ENSGT00390000014500"/>
<dbReference type="Bgee" id="ENSACLG00000020797">
    <property type="expression patterns" value="Expressed in testis and 8 other cell types or tissues"/>
</dbReference>
<dbReference type="GO" id="GO:0005684">
    <property type="term" value="C:U2-type spliceosomal complex"/>
    <property type="evidence" value="ECO:0007669"/>
    <property type="project" value="TreeGrafter"/>
</dbReference>
<evidence type="ECO:0000313" key="5">
    <source>
        <dbReference type="Proteomes" id="UP000265100"/>
    </source>
</evidence>
<dbReference type="PANTHER" id="PTHR31809">
    <property type="entry name" value="BUD13 HOMOLOG"/>
    <property type="match status" value="1"/>
</dbReference>
<organism evidence="4 5">
    <name type="scientific">Astatotilapia calliptera</name>
    <name type="common">Eastern happy</name>
    <name type="synonym">Chromis callipterus</name>
    <dbReference type="NCBI Taxonomy" id="8154"/>
    <lineage>
        <taxon>Eukaryota</taxon>
        <taxon>Metazoa</taxon>
        <taxon>Chordata</taxon>
        <taxon>Craniata</taxon>
        <taxon>Vertebrata</taxon>
        <taxon>Euteleostomi</taxon>
        <taxon>Actinopterygii</taxon>
        <taxon>Neopterygii</taxon>
        <taxon>Teleostei</taxon>
        <taxon>Neoteleostei</taxon>
        <taxon>Acanthomorphata</taxon>
        <taxon>Ovalentaria</taxon>
        <taxon>Cichlomorphae</taxon>
        <taxon>Cichliformes</taxon>
        <taxon>Cichlidae</taxon>
        <taxon>African cichlids</taxon>
        <taxon>Pseudocrenilabrinae</taxon>
        <taxon>Haplochromini</taxon>
        <taxon>Astatotilapia</taxon>
    </lineage>
</organism>
<comment type="similarity">
    <text evidence="1">Belongs to the CWC26 family.</text>
</comment>
<feature type="compositionally biased region" description="Basic and acidic residues" evidence="3">
    <location>
        <begin position="273"/>
        <end position="302"/>
    </location>
</feature>
<dbReference type="InterPro" id="IPR051112">
    <property type="entry name" value="CWC26_splicing_factor"/>
</dbReference>
<dbReference type="GO" id="GO:0070274">
    <property type="term" value="C:RES complex"/>
    <property type="evidence" value="ECO:0007669"/>
    <property type="project" value="TreeGrafter"/>
</dbReference>
<dbReference type="STRING" id="8154.ENSACLP00000030742"/>
<name>A0A3P8QNT4_ASTCA</name>
<feature type="region of interest" description="Disordered" evidence="3">
    <location>
        <begin position="1"/>
        <end position="302"/>
    </location>
</feature>
<dbReference type="GO" id="GO:0003723">
    <property type="term" value="F:RNA binding"/>
    <property type="evidence" value="ECO:0007669"/>
    <property type="project" value="TreeGrafter"/>
</dbReference>
<protein>
    <recommendedName>
        <fullName evidence="2">BUD13 homolog</fullName>
    </recommendedName>
</protein>
<dbReference type="Ensembl" id="ENSACLT00000031433.2">
    <property type="protein sequence ID" value="ENSACLP00000030717.2"/>
    <property type="gene ID" value="ENSACLG00000034741.1"/>
</dbReference>
<sequence length="421" mass="48457">EKSEVLSGYVSPPRRRRHDSPDVSPHRTRPHDSPDVSPPRRRRHDSPDVSPHRTRPHDSPDVSPPRRRSHDSPDLSPPRTRHHNSPDVSPPKRRRHDSPDVSPPRRRRHDSPDVSPPRRRRHDSPDVSPPKRRRHDSPDVSPPRRRRHDSPDLSPPRQLKNDSPDPHRSAVAKKGQNRHDSDSDPSPPRKRPLKGTPSKTKRGSDSDQSPPRGQPPSGRDSDGDLSPPRRPGQSQGQRMLSGGKAGLVSVDILRKEQKENRRREKTQSAQAIFRDKSGKSRDLNSERNEQKKKAGEKAARDEKYAQWGNGKCIQMHHQKLKEALREALKPLEDLDRMLREQEREGDPMAAMRRRKRTVKLLNSKKPRYKGPAPPPNRFNIPPGYRWDGVDRSNGFEQKRYQRMADKKAVQEAAYKWSVEDM</sequence>
<reference evidence="5" key="2">
    <citation type="submission" date="2023-03" db="EMBL/GenBank/DDBJ databases">
        <authorList>
            <consortium name="Wellcome Sanger Institute Data Sharing"/>
        </authorList>
    </citation>
    <scope>NUCLEOTIDE SEQUENCE [LARGE SCALE GENOMIC DNA]</scope>
</reference>
<dbReference type="PANTHER" id="PTHR31809:SF0">
    <property type="entry name" value="BUD13 HOMOLOG"/>
    <property type="match status" value="1"/>
</dbReference>
<dbReference type="GO" id="GO:0000398">
    <property type="term" value="P:mRNA splicing, via spliceosome"/>
    <property type="evidence" value="ECO:0007669"/>
    <property type="project" value="TreeGrafter"/>
</dbReference>
<feature type="compositionally biased region" description="Basic and acidic residues" evidence="3">
    <location>
        <begin position="19"/>
        <end position="34"/>
    </location>
</feature>
<feature type="region of interest" description="Disordered" evidence="3">
    <location>
        <begin position="363"/>
        <end position="390"/>
    </location>
</feature>
<evidence type="ECO:0000256" key="3">
    <source>
        <dbReference type="SAM" id="MobiDB-lite"/>
    </source>
</evidence>
<evidence type="ECO:0000256" key="1">
    <source>
        <dbReference type="ARBA" id="ARBA00011069"/>
    </source>
</evidence>
<accession>A0A3P8QNT4</accession>
<dbReference type="OMA" id="FEAEFQF"/>
<evidence type="ECO:0000313" key="4">
    <source>
        <dbReference type="Ensembl" id="ENSACLP00000030717.2"/>
    </source>
</evidence>
<reference evidence="4" key="4">
    <citation type="submission" date="2025-09" db="UniProtKB">
        <authorList>
            <consortium name="Ensembl"/>
        </authorList>
    </citation>
    <scope>IDENTIFICATION</scope>
</reference>
<evidence type="ECO:0000256" key="2">
    <source>
        <dbReference type="ARBA" id="ARBA00014454"/>
    </source>
</evidence>
<gene>
    <name evidence="4" type="primary">BUD13</name>
</gene>
<dbReference type="Proteomes" id="UP000265100">
    <property type="component" value="Chromosome 10"/>
</dbReference>
<proteinExistence type="inferred from homology"/>
<dbReference type="InterPro" id="IPR018609">
    <property type="entry name" value="Bud13"/>
</dbReference>
<feature type="compositionally biased region" description="Basic and acidic residues" evidence="3">
    <location>
        <begin position="159"/>
        <end position="168"/>
    </location>
</feature>
<feature type="compositionally biased region" description="Basic and acidic residues" evidence="3">
    <location>
        <begin position="45"/>
        <end position="60"/>
    </location>
</feature>
<reference evidence="4" key="3">
    <citation type="submission" date="2025-08" db="UniProtKB">
        <authorList>
            <consortium name="Ensembl"/>
        </authorList>
    </citation>
    <scope>IDENTIFICATION</scope>
</reference>
<feature type="compositionally biased region" description="Basic and acidic residues" evidence="3">
    <location>
        <begin position="252"/>
        <end position="266"/>
    </location>
</feature>
<dbReference type="AlphaFoldDB" id="A0A3P8QNT4"/>
<keyword evidence="5" id="KW-1185">Reference proteome</keyword>
<dbReference type="Pfam" id="PF09736">
    <property type="entry name" value="Bud13"/>
    <property type="match status" value="1"/>
</dbReference>